<evidence type="ECO:0000313" key="2">
    <source>
        <dbReference type="WBParaSite" id="nRc.2.0.1.t22915-RA"/>
    </source>
</evidence>
<accession>A0A915JAW3</accession>
<name>A0A915JAW3_ROMCU</name>
<reference evidence="2" key="1">
    <citation type="submission" date="2022-11" db="UniProtKB">
        <authorList>
            <consortium name="WormBaseParasite"/>
        </authorList>
    </citation>
    <scope>IDENTIFICATION</scope>
</reference>
<proteinExistence type="predicted"/>
<evidence type="ECO:0000313" key="1">
    <source>
        <dbReference type="Proteomes" id="UP000887565"/>
    </source>
</evidence>
<organism evidence="1 2">
    <name type="scientific">Romanomermis culicivorax</name>
    <name type="common">Nematode worm</name>
    <dbReference type="NCBI Taxonomy" id="13658"/>
    <lineage>
        <taxon>Eukaryota</taxon>
        <taxon>Metazoa</taxon>
        <taxon>Ecdysozoa</taxon>
        <taxon>Nematoda</taxon>
        <taxon>Enoplea</taxon>
        <taxon>Dorylaimia</taxon>
        <taxon>Mermithida</taxon>
        <taxon>Mermithoidea</taxon>
        <taxon>Mermithidae</taxon>
        <taxon>Romanomermis</taxon>
    </lineage>
</organism>
<dbReference type="Proteomes" id="UP000887565">
    <property type="component" value="Unplaced"/>
</dbReference>
<dbReference type="AlphaFoldDB" id="A0A915JAW3"/>
<protein>
    <submittedName>
        <fullName evidence="2">Uncharacterized protein</fullName>
    </submittedName>
</protein>
<sequence>MTGAQTLTAIAQQQPVTNAFGEPLPAVNNTVNVTEESPFPTATIPPSSKIGVPEVPEVHRCGGLVIEFPGEEPMSSEDDDIEE</sequence>
<dbReference type="WBParaSite" id="nRc.2.0.1.t22915-RA">
    <property type="protein sequence ID" value="nRc.2.0.1.t22915-RA"/>
    <property type="gene ID" value="nRc.2.0.1.g22915"/>
</dbReference>
<keyword evidence="1" id="KW-1185">Reference proteome</keyword>